<dbReference type="PROSITE" id="PS01009">
    <property type="entry name" value="CRISP_1"/>
    <property type="match status" value="1"/>
</dbReference>
<sequence length="270" mass="30325">MTLHIKLMVVIILMISNITYSWDKCKEKWPNCADGTTNVVCLRGGHCRHIKSSCVSLPMDDEFRNHLLREHNNLRNFIASGKEKQGGAPSAANMMVLNYDFDLEYSASCTANKCEMKHDKCLATKKFKSVGQNLHAGSAQKSQMSAVKAWYKEIKNMSAQDFEKFEFRSETGHFTQVVWAKTTRIGCARAHEGNNYYLACNYGPAGNVKGGSIYKTGQTASQCPDDIKSRKYPSLCGFAYDANVAVNLHAIEDIIYGYIFISLYVLFLSF</sequence>
<dbReference type="AlphaFoldDB" id="A0A6P7GYE3"/>
<dbReference type="InterPro" id="IPR018244">
    <property type="entry name" value="Allrgn_V5/Tpx1_CS"/>
</dbReference>
<dbReference type="PRINTS" id="PR00838">
    <property type="entry name" value="V5ALLERGEN"/>
</dbReference>
<dbReference type="InterPro" id="IPR001283">
    <property type="entry name" value="CRISP-related"/>
</dbReference>
<dbReference type="PANTHER" id="PTHR10334">
    <property type="entry name" value="CYSTEINE-RICH SECRETORY PROTEIN-RELATED"/>
    <property type="match status" value="1"/>
</dbReference>
<dbReference type="RefSeq" id="XP_028154766.1">
    <property type="nucleotide sequence ID" value="XM_028298965.1"/>
</dbReference>
<keyword evidence="2" id="KW-0964">Secreted</keyword>
<evidence type="ECO:0000259" key="4">
    <source>
        <dbReference type="SMART" id="SM00198"/>
    </source>
</evidence>
<evidence type="ECO:0000256" key="1">
    <source>
        <dbReference type="ARBA" id="ARBA00004613"/>
    </source>
</evidence>
<feature type="domain" description="SCP" evidence="4">
    <location>
        <begin position="62"/>
        <end position="210"/>
    </location>
</feature>
<evidence type="ECO:0000256" key="3">
    <source>
        <dbReference type="SAM" id="SignalP"/>
    </source>
</evidence>
<evidence type="ECO:0000256" key="2">
    <source>
        <dbReference type="ARBA" id="ARBA00022525"/>
    </source>
</evidence>
<comment type="subcellular location">
    <subcellularLocation>
        <location evidence="1">Secreted</location>
    </subcellularLocation>
</comment>
<reference evidence="5" key="1">
    <citation type="submission" date="2025-08" db="UniProtKB">
        <authorList>
            <consortium name="RefSeq"/>
        </authorList>
    </citation>
    <scope>IDENTIFICATION</scope>
    <source>
        <tissue evidence="5">Whole insect</tissue>
    </source>
</reference>
<accession>A0A6P7GYE3</accession>
<dbReference type="CDD" id="cd05380">
    <property type="entry name" value="CAP_euk"/>
    <property type="match status" value="1"/>
</dbReference>
<proteinExistence type="predicted"/>
<dbReference type="SUPFAM" id="SSF55797">
    <property type="entry name" value="PR-1-like"/>
    <property type="match status" value="1"/>
</dbReference>
<feature type="signal peptide" evidence="3">
    <location>
        <begin position="1"/>
        <end position="21"/>
    </location>
</feature>
<organism evidence="5">
    <name type="scientific">Diabrotica virgifera virgifera</name>
    <name type="common">western corn rootworm</name>
    <dbReference type="NCBI Taxonomy" id="50390"/>
    <lineage>
        <taxon>Eukaryota</taxon>
        <taxon>Metazoa</taxon>
        <taxon>Ecdysozoa</taxon>
        <taxon>Arthropoda</taxon>
        <taxon>Hexapoda</taxon>
        <taxon>Insecta</taxon>
        <taxon>Pterygota</taxon>
        <taxon>Neoptera</taxon>
        <taxon>Endopterygota</taxon>
        <taxon>Coleoptera</taxon>
        <taxon>Polyphaga</taxon>
        <taxon>Cucujiformia</taxon>
        <taxon>Chrysomeloidea</taxon>
        <taxon>Chrysomelidae</taxon>
        <taxon>Galerucinae</taxon>
        <taxon>Diabroticina</taxon>
        <taxon>Diabroticites</taxon>
        <taxon>Diabrotica</taxon>
    </lineage>
</organism>
<gene>
    <name evidence="5" type="primary">LOC114348384</name>
</gene>
<protein>
    <submittedName>
        <fullName evidence="5">Venom allergen 5-like</fullName>
    </submittedName>
</protein>
<dbReference type="Gene3D" id="3.40.33.10">
    <property type="entry name" value="CAP"/>
    <property type="match status" value="1"/>
</dbReference>
<dbReference type="PROSITE" id="PS01010">
    <property type="entry name" value="CRISP_2"/>
    <property type="match status" value="1"/>
</dbReference>
<name>A0A6P7GYE3_DIAVI</name>
<dbReference type="FunCoup" id="A0A6P7GYE3">
    <property type="interactions" value="23"/>
</dbReference>
<dbReference type="InterPro" id="IPR002413">
    <property type="entry name" value="V5_allergen-like"/>
</dbReference>
<dbReference type="InterPro" id="IPR035940">
    <property type="entry name" value="CAP_sf"/>
</dbReference>
<dbReference type="GO" id="GO:0005576">
    <property type="term" value="C:extracellular region"/>
    <property type="evidence" value="ECO:0007669"/>
    <property type="project" value="UniProtKB-SubCell"/>
</dbReference>
<dbReference type="InterPro" id="IPR014044">
    <property type="entry name" value="CAP_dom"/>
</dbReference>
<dbReference type="SMART" id="SM00198">
    <property type="entry name" value="SCP"/>
    <property type="match status" value="1"/>
</dbReference>
<keyword evidence="3" id="KW-0732">Signal</keyword>
<feature type="chain" id="PRO_5028086589" evidence="3">
    <location>
        <begin position="22"/>
        <end position="270"/>
    </location>
</feature>
<evidence type="ECO:0000313" key="5">
    <source>
        <dbReference type="RefSeq" id="XP_028154766.1"/>
    </source>
</evidence>
<dbReference type="InParanoid" id="A0A6P7GYE3"/>
<dbReference type="Pfam" id="PF00188">
    <property type="entry name" value="CAP"/>
    <property type="match status" value="1"/>
</dbReference>
<dbReference type="PRINTS" id="PR00837">
    <property type="entry name" value="V5TPXLIKE"/>
</dbReference>